<gene>
    <name evidence="1" type="ordered locus">PSHAa2118</name>
</gene>
<proteinExistence type="predicted"/>
<accession>Q3IEN4</accession>
<protein>
    <submittedName>
        <fullName evidence="1">Uncharacterized protein</fullName>
    </submittedName>
</protein>
<reference evidence="1 2" key="1">
    <citation type="journal article" date="2005" name="Genome Res.">
        <title>Coping with cold: the genome of the versatile marine Antarctica bacterium Pseudoalteromonas haloplanktis TAC125.</title>
        <authorList>
            <person name="Medigue C."/>
            <person name="Krin E."/>
            <person name="Pascal G."/>
            <person name="Barbe V."/>
            <person name="Bernsel A."/>
            <person name="Bertin P."/>
            <person name="Cheung F."/>
            <person name="Cruveiller S."/>
            <person name="Damico S."/>
            <person name="Duilio A."/>
            <person name="Fang G."/>
            <person name="Feller G."/>
            <person name="Mangenot S."/>
            <person name="Marino G."/>
            <person name="Nilsson J."/>
            <person name="Parilli E."/>
            <person name="Rocha E."/>
            <person name="Rouy Z."/>
            <person name="Sekowska A."/>
            <person name="Tutino M.L."/>
            <person name="Vallenet D."/>
            <person name="von Heijne G."/>
            <person name="Danchin A."/>
        </authorList>
    </citation>
    <scope>NUCLEOTIDE SEQUENCE [LARGE SCALE GENOMIC DNA]</scope>
    <source>
        <strain evidence="2">TAC 125</strain>
    </source>
</reference>
<dbReference type="AlphaFoldDB" id="Q3IEN4"/>
<name>Q3IEN4_PSET1</name>
<sequence length="142" mass="16121">MFILVTYNGVKYYFISMEKLHMNKLAGLALLGTLLTLTACEDAKEIKEDAKDTGAQVQQELDKAWTKVKETTHEIKHDESLNQLLQQSKAMGLDMYDDGKEVAVDAWIKSKETAGELTEKTKQKAREIAEEIEQARKDLNKD</sequence>
<organism evidence="1 2">
    <name type="scientific">Pseudoalteromonas translucida (strain TAC 125)</name>
    <dbReference type="NCBI Taxonomy" id="326442"/>
    <lineage>
        <taxon>Bacteria</taxon>
        <taxon>Pseudomonadati</taxon>
        <taxon>Pseudomonadota</taxon>
        <taxon>Gammaproteobacteria</taxon>
        <taxon>Alteromonadales</taxon>
        <taxon>Pseudoalteromonadaceae</taxon>
        <taxon>Pseudoalteromonas</taxon>
    </lineage>
</organism>
<dbReference type="Proteomes" id="UP000006843">
    <property type="component" value="Chromosome I"/>
</dbReference>
<evidence type="ECO:0000313" key="1">
    <source>
        <dbReference type="EMBL" id="CAI87174.1"/>
    </source>
</evidence>
<dbReference type="HOGENOM" id="CLU_2035994_0_0_6"/>
<evidence type="ECO:0000313" key="2">
    <source>
        <dbReference type="Proteomes" id="UP000006843"/>
    </source>
</evidence>
<dbReference type="KEGG" id="pha:PSHAa2118"/>
<dbReference type="EMBL" id="CR954246">
    <property type="protein sequence ID" value="CAI87174.1"/>
    <property type="molecule type" value="Genomic_DNA"/>
</dbReference>
<dbReference type="eggNOG" id="ENOG502ZP57">
    <property type="taxonomic scope" value="Bacteria"/>
</dbReference>
<keyword evidence="2" id="KW-1185">Reference proteome</keyword>